<comment type="subunit">
    <text evidence="2">Homotetramer.</text>
</comment>
<dbReference type="PANTHER" id="PTHR10302">
    <property type="entry name" value="SINGLE-STRANDED DNA-BINDING PROTEIN"/>
    <property type="match status" value="1"/>
</dbReference>
<comment type="caution">
    <text evidence="4">The sequence shown here is derived from an EMBL/GenBank/DDBJ whole genome shotgun (WGS) entry which is preliminary data.</text>
</comment>
<dbReference type="RefSeq" id="WP_028254516.1">
    <property type="nucleotide sequence ID" value="NZ_CALXQD010000001.1"/>
</dbReference>
<dbReference type="GO" id="GO:0003677">
    <property type="term" value="F:DNA binding"/>
    <property type="evidence" value="ECO:0007669"/>
    <property type="project" value="UniProtKB-KW"/>
</dbReference>
<dbReference type="InterPro" id="IPR012340">
    <property type="entry name" value="NA-bd_OB-fold"/>
</dbReference>
<evidence type="ECO:0000256" key="3">
    <source>
        <dbReference type="RuleBase" id="RU000524"/>
    </source>
</evidence>
<dbReference type="CDD" id="cd04496">
    <property type="entry name" value="SSB_OBF"/>
    <property type="match status" value="1"/>
</dbReference>
<dbReference type="EMBL" id="JACJLA010000004">
    <property type="protein sequence ID" value="MBM6912404.1"/>
    <property type="molecule type" value="Genomic_DNA"/>
</dbReference>
<dbReference type="HAMAP" id="MF_00984">
    <property type="entry name" value="SSB"/>
    <property type="match status" value="1"/>
</dbReference>
<protein>
    <recommendedName>
        <fullName evidence="2 3">Single-stranded DNA-binding protein</fullName>
        <shortName evidence="2">SSB</shortName>
    </recommendedName>
</protein>
<dbReference type="Gene3D" id="2.40.50.140">
    <property type="entry name" value="Nucleic acid-binding proteins"/>
    <property type="match status" value="1"/>
</dbReference>
<dbReference type="PROSITE" id="PS50935">
    <property type="entry name" value="SSB"/>
    <property type="match status" value="1"/>
</dbReference>
<keyword evidence="5" id="KW-1185">Reference proteome</keyword>
<reference evidence="4 5" key="1">
    <citation type="journal article" date="2021" name="Sci. Rep.">
        <title>The distribution of antibiotic resistance genes in chicken gut microbiota commensals.</title>
        <authorList>
            <person name="Juricova H."/>
            <person name="Matiasovicova J."/>
            <person name="Kubasova T."/>
            <person name="Cejkova D."/>
            <person name="Rychlik I."/>
        </authorList>
    </citation>
    <scope>NUCLEOTIDE SEQUENCE [LARGE SCALE GENOMIC DNA]</scope>
    <source>
        <strain evidence="4 5">An537</strain>
    </source>
</reference>
<evidence type="ECO:0000313" key="4">
    <source>
        <dbReference type="EMBL" id="MBM6912404.1"/>
    </source>
</evidence>
<dbReference type="InterPro" id="IPR000424">
    <property type="entry name" value="Primosome_PriB/ssb"/>
</dbReference>
<accession>A0ABS2GE21</accession>
<organism evidence="4 5">
    <name type="scientific">Veillonella magna</name>
    <dbReference type="NCBI Taxonomy" id="464322"/>
    <lineage>
        <taxon>Bacteria</taxon>
        <taxon>Bacillati</taxon>
        <taxon>Bacillota</taxon>
        <taxon>Negativicutes</taxon>
        <taxon>Veillonellales</taxon>
        <taxon>Veillonellaceae</taxon>
        <taxon>Veillonella</taxon>
    </lineage>
</organism>
<dbReference type="InterPro" id="IPR011344">
    <property type="entry name" value="ssDNA-bd"/>
</dbReference>
<evidence type="ECO:0000256" key="2">
    <source>
        <dbReference type="HAMAP-Rule" id="MF_00984"/>
    </source>
</evidence>
<dbReference type="PANTHER" id="PTHR10302:SF27">
    <property type="entry name" value="SINGLE-STRANDED DNA-BINDING PROTEIN"/>
    <property type="match status" value="1"/>
</dbReference>
<evidence type="ECO:0000256" key="1">
    <source>
        <dbReference type="ARBA" id="ARBA00023125"/>
    </source>
</evidence>
<dbReference type="SUPFAM" id="SSF50249">
    <property type="entry name" value="Nucleic acid-binding proteins"/>
    <property type="match status" value="1"/>
</dbReference>
<proteinExistence type="inferred from homology"/>
<dbReference type="Proteomes" id="UP000707138">
    <property type="component" value="Unassembled WGS sequence"/>
</dbReference>
<dbReference type="NCBIfam" id="TIGR00621">
    <property type="entry name" value="ssb"/>
    <property type="match status" value="1"/>
</dbReference>
<keyword evidence="1 2" id="KW-0238">DNA-binding</keyword>
<dbReference type="Pfam" id="PF00436">
    <property type="entry name" value="SSB"/>
    <property type="match status" value="1"/>
</dbReference>
<name>A0ABS2GE21_9FIRM</name>
<sequence length="134" mass="14570">MNSVQILGNLARDPEVRFTKTGRAVATFTVAATNTYVDSTTNEMREQTAFINCVAWGKLGEAAGNLRKGSRCFVEGRLQTRSYETQDGQKRYVTEVVANFVGQSLDAQHAADSFGGGSNFDSFGSGNNEENIPF</sequence>
<gene>
    <name evidence="4" type="ORF">H6A01_03530</name>
</gene>
<comment type="caution">
    <text evidence="2">Lacks conserved residue(s) required for the propagation of feature annotation.</text>
</comment>
<evidence type="ECO:0000313" key="5">
    <source>
        <dbReference type="Proteomes" id="UP000707138"/>
    </source>
</evidence>